<evidence type="ECO:0000259" key="8">
    <source>
        <dbReference type="SMART" id="SM00210"/>
    </source>
</evidence>
<feature type="compositionally biased region" description="Basic and acidic residues" evidence="6">
    <location>
        <begin position="291"/>
        <end position="311"/>
    </location>
</feature>
<keyword evidence="2" id="KW-0964">Secreted</keyword>
<dbReference type="GO" id="GO:0031012">
    <property type="term" value="C:extracellular matrix"/>
    <property type="evidence" value="ECO:0007669"/>
    <property type="project" value="TreeGrafter"/>
</dbReference>
<evidence type="ECO:0000256" key="2">
    <source>
        <dbReference type="ARBA" id="ARBA00022525"/>
    </source>
</evidence>
<feature type="signal peptide" evidence="7">
    <location>
        <begin position="1"/>
        <end position="16"/>
    </location>
</feature>
<proteinExistence type="predicted"/>
<keyword evidence="10" id="KW-1185">Reference proteome</keyword>
<reference evidence="9" key="1">
    <citation type="submission" date="2025-08" db="UniProtKB">
        <authorList>
            <consortium name="Ensembl"/>
        </authorList>
    </citation>
    <scope>IDENTIFICATION</scope>
</reference>
<keyword evidence="3" id="KW-0272">Extracellular matrix</keyword>
<dbReference type="AlphaFoldDB" id="A0A8C5B749"/>
<protein>
    <submittedName>
        <fullName evidence="9">Zmp:0000000760</fullName>
    </submittedName>
</protein>
<feature type="chain" id="PRO_5047472947" evidence="7">
    <location>
        <begin position="17"/>
        <end position="614"/>
    </location>
</feature>
<evidence type="ECO:0000256" key="1">
    <source>
        <dbReference type="ARBA" id="ARBA00004498"/>
    </source>
</evidence>
<dbReference type="OMA" id="HRGYTSI"/>
<dbReference type="PANTHER" id="PTHR24023">
    <property type="entry name" value="COLLAGEN ALPHA"/>
    <property type="match status" value="1"/>
</dbReference>
<dbReference type="InterPro" id="IPR013320">
    <property type="entry name" value="ConA-like_dom_sf"/>
</dbReference>
<dbReference type="GeneTree" id="ENSGT00940000168119"/>
<feature type="domain" description="Thrombospondin-like N-terminal" evidence="8">
    <location>
        <begin position="21"/>
        <end position="206"/>
    </location>
</feature>
<keyword evidence="4 7" id="KW-0732">Signal</keyword>
<dbReference type="Proteomes" id="UP000694546">
    <property type="component" value="Chromosome 15"/>
</dbReference>
<feature type="compositionally biased region" description="Gly residues" evidence="6">
    <location>
        <begin position="431"/>
        <end position="446"/>
    </location>
</feature>
<dbReference type="Ensembl" id="ENSGMOT00000040594.1">
    <property type="protein sequence ID" value="ENSGMOP00000042170.1"/>
    <property type="gene ID" value="ENSGMOG00000034384.1"/>
</dbReference>
<dbReference type="SMART" id="SM00210">
    <property type="entry name" value="TSPN"/>
    <property type="match status" value="1"/>
</dbReference>
<evidence type="ECO:0000256" key="5">
    <source>
        <dbReference type="ARBA" id="ARBA00022737"/>
    </source>
</evidence>
<dbReference type="PANTHER" id="PTHR24023:SF1082">
    <property type="entry name" value="COLLAGEN TRIPLE HELIX REPEAT"/>
    <property type="match status" value="1"/>
</dbReference>
<evidence type="ECO:0000313" key="10">
    <source>
        <dbReference type="Proteomes" id="UP000694546"/>
    </source>
</evidence>
<dbReference type="GO" id="GO:0030198">
    <property type="term" value="P:extracellular matrix organization"/>
    <property type="evidence" value="ECO:0007669"/>
    <property type="project" value="TreeGrafter"/>
</dbReference>
<feature type="compositionally biased region" description="Gly residues" evidence="6">
    <location>
        <begin position="262"/>
        <end position="271"/>
    </location>
</feature>
<dbReference type="GO" id="GO:0005615">
    <property type="term" value="C:extracellular space"/>
    <property type="evidence" value="ECO:0007669"/>
    <property type="project" value="TreeGrafter"/>
</dbReference>
<comment type="subcellular location">
    <subcellularLocation>
        <location evidence="1">Secreted</location>
        <location evidence="1">Extracellular space</location>
        <location evidence="1">Extracellular matrix</location>
    </subcellularLocation>
</comment>
<sequence length="614" mass="63506">MLVFVVFVGVLAAIHCQKLPSFDMLEEFRVSESRGVRRVNGSDPEAVAYRVNPSIHLQRTMSDVYPDGLPSDYSVIATFKVAPDTARKSWNLWQVSDPEGREQVGLRFHGDSRSLDFFYAGPGGAQKLRSFTRGVDKLFDGEWHKLALSVRGGRVRLLVDCGEVAVERVGERRAVIRQGFTSIVKRAVGDRSVAVDLQQMDVSCDPEQAYSEGCCELSSVCGGHAEMGITAGRPPCKCMNGQPGVQGRPGSKGHRGLPGNSGDPGRGGNWGIMGNTGDYGHNGEPGLKGESGIRGEEGLRGLRGRVGDRGPKGLKGLQGAGGFKVETPNLSRNAFASEQGIVGDPGQTGTAGEKGKPVCTVIVLQQHSNPPSYKGSAAKPGRPGFIGPPGPVGHVGFSGKPGTKGSLIRAFTPSLSVEGPLTPVGDKGQQGPPGGRGRRGPGGEAGRSGPVGVKGVRGEGGPDGFQGPPGPTVSNRVCTCVQPGVDGSEGELGQPGFYGDVGDAGRKGSSGDRGEQGDKGSKGHGLPGHVGDQGTKGQRGRPGRVFDGQPGKPGERGHVGRPGVTGHLGLRGVPGICLTSGCDAAVLPPTTATTTATPTPPRGRQAPQRPRGRS</sequence>
<name>A0A8C5B749_GADMO</name>
<dbReference type="Pfam" id="PF01391">
    <property type="entry name" value="Collagen"/>
    <property type="match status" value="2"/>
</dbReference>
<keyword evidence="5" id="KW-0677">Repeat</keyword>
<feature type="region of interest" description="Disordered" evidence="6">
    <location>
        <begin position="583"/>
        <end position="614"/>
    </location>
</feature>
<dbReference type="InterPro" id="IPR008160">
    <property type="entry name" value="Collagen"/>
</dbReference>
<dbReference type="SUPFAM" id="SSF49899">
    <property type="entry name" value="Concanavalin A-like lectins/glucanases"/>
    <property type="match status" value="1"/>
</dbReference>
<feature type="region of interest" description="Disordered" evidence="6">
    <location>
        <begin position="415"/>
        <end position="473"/>
    </location>
</feature>
<feature type="region of interest" description="Disordered" evidence="6">
    <location>
        <begin position="486"/>
        <end position="566"/>
    </location>
</feature>
<feature type="compositionally biased region" description="Basic and acidic residues" evidence="6">
    <location>
        <begin position="503"/>
        <end position="521"/>
    </location>
</feature>
<dbReference type="GO" id="GO:0030020">
    <property type="term" value="F:extracellular matrix structural constituent conferring tensile strength"/>
    <property type="evidence" value="ECO:0007669"/>
    <property type="project" value="TreeGrafter"/>
</dbReference>
<dbReference type="InterPro" id="IPR048287">
    <property type="entry name" value="TSPN-like_N"/>
</dbReference>
<evidence type="ECO:0000256" key="6">
    <source>
        <dbReference type="SAM" id="MobiDB-lite"/>
    </source>
</evidence>
<accession>A0A8C5B749</accession>
<dbReference type="InterPro" id="IPR050149">
    <property type="entry name" value="Collagen_superfamily"/>
</dbReference>
<evidence type="ECO:0000256" key="4">
    <source>
        <dbReference type="ARBA" id="ARBA00022729"/>
    </source>
</evidence>
<evidence type="ECO:0000256" key="7">
    <source>
        <dbReference type="SAM" id="SignalP"/>
    </source>
</evidence>
<feature type="region of interest" description="Disordered" evidence="6">
    <location>
        <begin position="245"/>
        <end position="324"/>
    </location>
</feature>
<organism evidence="9 10">
    <name type="scientific">Gadus morhua</name>
    <name type="common">Atlantic cod</name>
    <dbReference type="NCBI Taxonomy" id="8049"/>
    <lineage>
        <taxon>Eukaryota</taxon>
        <taxon>Metazoa</taxon>
        <taxon>Chordata</taxon>
        <taxon>Craniata</taxon>
        <taxon>Vertebrata</taxon>
        <taxon>Euteleostomi</taxon>
        <taxon>Actinopterygii</taxon>
        <taxon>Neopterygii</taxon>
        <taxon>Teleostei</taxon>
        <taxon>Neoteleostei</taxon>
        <taxon>Acanthomorphata</taxon>
        <taxon>Zeiogadaria</taxon>
        <taxon>Gadariae</taxon>
        <taxon>Gadiformes</taxon>
        <taxon>Gadoidei</taxon>
        <taxon>Gadidae</taxon>
        <taxon>Gadus</taxon>
    </lineage>
</organism>
<dbReference type="Gene3D" id="2.60.120.200">
    <property type="match status" value="1"/>
</dbReference>
<evidence type="ECO:0000313" key="9">
    <source>
        <dbReference type="Ensembl" id="ENSGMOP00000042170.1"/>
    </source>
</evidence>
<reference evidence="9" key="2">
    <citation type="submission" date="2025-09" db="UniProtKB">
        <authorList>
            <consortium name="Ensembl"/>
        </authorList>
    </citation>
    <scope>IDENTIFICATION</scope>
</reference>
<feature type="compositionally biased region" description="Low complexity" evidence="6">
    <location>
        <begin position="588"/>
        <end position="614"/>
    </location>
</feature>
<evidence type="ECO:0000256" key="3">
    <source>
        <dbReference type="ARBA" id="ARBA00022530"/>
    </source>
</evidence>